<comment type="subcellular location">
    <subcellularLocation>
        <location evidence="1">Cell envelope</location>
    </subcellularLocation>
</comment>
<dbReference type="Pfam" id="PF01497">
    <property type="entry name" value="Peripla_BP_2"/>
    <property type="match status" value="1"/>
</dbReference>
<name>A0A494XIR0_9BACL</name>
<dbReference type="CDD" id="cd01138">
    <property type="entry name" value="FeuA"/>
    <property type="match status" value="1"/>
</dbReference>
<keyword evidence="3" id="KW-0813">Transport</keyword>
<evidence type="ECO:0000256" key="5">
    <source>
        <dbReference type="SAM" id="MobiDB-lite"/>
    </source>
</evidence>
<gene>
    <name evidence="8" type="ORF">D7Z26_22470</name>
</gene>
<dbReference type="Gene3D" id="3.40.50.1980">
    <property type="entry name" value="Nitrogenase molybdenum iron protein domain"/>
    <property type="match status" value="2"/>
</dbReference>
<keyword evidence="9" id="KW-1185">Reference proteome</keyword>
<sequence length="329" mass="36000">MNKRLIPLTVLIALVLVLSACGNKANNNSAPASNDASASGSASPSSSPSASGSAENGDAPTFIYQSQTGPVEVPTNPQRVIVLSSYAGDVLSLNVNLVGVDSWSKMNPNFEAKLKDVAEVSDENLEKIIELKPDLIIGLDNVKNLEKLKQIAPTVVFTYGKLDYLTQHLEVGKALNKQKEAQAWIDDFKSRAETIGAEIKAKIGEGKTVSVIESFDKQLYVFGDNWGRGTEILYQQMQLPMPAKVSEMTKKDGYYAISPEVISEYMGDYVIFSKNPDADNSFQQTDTYKNTTAAKNGHVIEVNAKAFYFNDALTLDYQLETFKQQFLGN</sequence>
<feature type="chain" id="PRO_5019856358" evidence="6">
    <location>
        <begin position="26"/>
        <end position="329"/>
    </location>
</feature>
<evidence type="ECO:0000256" key="1">
    <source>
        <dbReference type="ARBA" id="ARBA00004196"/>
    </source>
</evidence>
<proteinExistence type="inferred from homology"/>
<keyword evidence="4 6" id="KW-0732">Signal</keyword>
<evidence type="ECO:0000256" key="4">
    <source>
        <dbReference type="ARBA" id="ARBA00022729"/>
    </source>
</evidence>
<comment type="similarity">
    <text evidence="2">Belongs to the bacterial solute-binding protein 8 family.</text>
</comment>
<organism evidence="8 9">
    <name type="scientific">Cohnella endophytica</name>
    <dbReference type="NCBI Taxonomy" id="2419778"/>
    <lineage>
        <taxon>Bacteria</taxon>
        <taxon>Bacillati</taxon>
        <taxon>Bacillota</taxon>
        <taxon>Bacilli</taxon>
        <taxon>Bacillales</taxon>
        <taxon>Paenibacillaceae</taxon>
        <taxon>Cohnella</taxon>
    </lineage>
</organism>
<protein>
    <submittedName>
        <fullName evidence="8">Iron-hydroxamate ABC transporter substrate-binding protein</fullName>
    </submittedName>
</protein>
<evidence type="ECO:0000256" key="6">
    <source>
        <dbReference type="SAM" id="SignalP"/>
    </source>
</evidence>
<dbReference type="FunFam" id="3.40.50.1980:FF:000017">
    <property type="entry name" value="ABC transporter substrate-binding protein"/>
    <property type="match status" value="1"/>
</dbReference>
<feature type="signal peptide" evidence="6">
    <location>
        <begin position="1"/>
        <end position="25"/>
    </location>
</feature>
<dbReference type="InterPro" id="IPR051313">
    <property type="entry name" value="Bact_iron-sidero_bind"/>
</dbReference>
<feature type="domain" description="Fe/B12 periplasmic-binding" evidence="7">
    <location>
        <begin position="79"/>
        <end position="329"/>
    </location>
</feature>
<accession>A0A494XIR0</accession>
<feature type="region of interest" description="Disordered" evidence="5">
    <location>
        <begin position="29"/>
        <end position="61"/>
    </location>
</feature>
<dbReference type="SUPFAM" id="SSF53807">
    <property type="entry name" value="Helical backbone' metal receptor"/>
    <property type="match status" value="1"/>
</dbReference>
<evidence type="ECO:0000313" key="9">
    <source>
        <dbReference type="Proteomes" id="UP000282076"/>
    </source>
</evidence>
<evidence type="ECO:0000256" key="3">
    <source>
        <dbReference type="ARBA" id="ARBA00022448"/>
    </source>
</evidence>
<evidence type="ECO:0000259" key="7">
    <source>
        <dbReference type="PROSITE" id="PS50983"/>
    </source>
</evidence>
<dbReference type="PANTHER" id="PTHR30532">
    <property type="entry name" value="IRON III DICITRATE-BINDING PERIPLASMIC PROTEIN"/>
    <property type="match status" value="1"/>
</dbReference>
<dbReference type="EMBL" id="RBZM01000010">
    <property type="protein sequence ID" value="RKP47974.1"/>
    <property type="molecule type" value="Genomic_DNA"/>
</dbReference>
<dbReference type="Proteomes" id="UP000282076">
    <property type="component" value="Unassembled WGS sequence"/>
</dbReference>
<dbReference type="AlphaFoldDB" id="A0A494XIR0"/>
<dbReference type="PANTHER" id="PTHR30532:SF26">
    <property type="entry name" value="IRON(3+)-HYDROXAMATE-BINDING PROTEIN FHUD"/>
    <property type="match status" value="1"/>
</dbReference>
<evidence type="ECO:0000313" key="8">
    <source>
        <dbReference type="EMBL" id="RKP47974.1"/>
    </source>
</evidence>
<evidence type="ECO:0000256" key="2">
    <source>
        <dbReference type="ARBA" id="ARBA00008814"/>
    </source>
</evidence>
<dbReference type="PROSITE" id="PS50983">
    <property type="entry name" value="FE_B12_PBP"/>
    <property type="match status" value="1"/>
</dbReference>
<dbReference type="OrthoDB" id="2241086at2"/>
<feature type="compositionally biased region" description="Low complexity" evidence="5">
    <location>
        <begin position="29"/>
        <end position="54"/>
    </location>
</feature>
<dbReference type="GO" id="GO:0030288">
    <property type="term" value="C:outer membrane-bounded periplasmic space"/>
    <property type="evidence" value="ECO:0007669"/>
    <property type="project" value="TreeGrafter"/>
</dbReference>
<dbReference type="RefSeq" id="WP_120979264.1">
    <property type="nucleotide sequence ID" value="NZ_RBZM01000010.1"/>
</dbReference>
<dbReference type="GO" id="GO:1901678">
    <property type="term" value="P:iron coordination entity transport"/>
    <property type="evidence" value="ECO:0007669"/>
    <property type="project" value="UniProtKB-ARBA"/>
</dbReference>
<dbReference type="PROSITE" id="PS51257">
    <property type="entry name" value="PROKAR_LIPOPROTEIN"/>
    <property type="match status" value="1"/>
</dbReference>
<dbReference type="InterPro" id="IPR002491">
    <property type="entry name" value="ABC_transptr_periplasmic_BD"/>
</dbReference>
<comment type="caution">
    <text evidence="8">The sequence shown here is derived from an EMBL/GenBank/DDBJ whole genome shotgun (WGS) entry which is preliminary data.</text>
</comment>
<reference evidence="8 9" key="1">
    <citation type="submission" date="2018-10" db="EMBL/GenBank/DDBJ databases">
        <title>Cohnella sp. M2MS4P-1, whole genome shotgun sequence.</title>
        <authorList>
            <person name="Tuo L."/>
        </authorList>
    </citation>
    <scope>NUCLEOTIDE SEQUENCE [LARGE SCALE GENOMIC DNA]</scope>
    <source>
        <strain evidence="8 9">M2MS4P-1</strain>
    </source>
</reference>